<sequence length="37" mass="3802">MTTTSLPGSRLSRAISSMALPLTSVELRHSSAGSVAE</sequence>
<gene>
    <name evidence="1" type="ORF">HD596_005825</name>
</gene>
<proteinExistence type="predicted"/>
<evidence type="ECO:0000313" key="2">
    <source>
        <dbReference type="Proteomes" id="UP000579153"/>
    </source>
</evidence>
<evidence type="ECO:0000313" key="1">
    <source>
        <dbReference type="EMBL" id="MBB5779069.1"/>
    </source>
</evidence>
<name>A0A7W9LCT7_9ACTN</name>
<keyword evidence="2" id="KW-1185">Reference proteome</keyword>
<accession>A0A7W9LCT7</accession>
<dbReference type="Proteomes" id="UP000579153">
    <property type="component" value="Unassembled WGS sequence"/>
</dbReference>
<organism evidence="1 2">
    <name type="scientific">Nonomuraea jabiensis</name>
    <dbReference type="NCBI Taxonomy" id="882448"/>
    <lineage>
        <taxon>Bacteria</taxon>
        <taxon>Bacillati</taxon>
        <taxon>Actinomycetota</taxon>
        <taxon>Actinomycetes</taxon>
        <taxon>Streptosporangiales</taxon>
        <taxon>Streptosporangiaceae</taxon>
        <taxon>Nonomuraea</taxon>
    </lineage>
</organism>
<dbReference type="EMBL" id="JACHMB010000001">
    <property type="protein sequence ID" value="MBB5779069.1"/>
    <property type="molecule type" value="Genomic_DNA"/>
</dbReference>
<reference evidence="1 2" key="1">
    <citation type="submission" date="2020-08" db="EMBL/GenBank/DDBJ databases">
        <title>Sequencing the genomes of 1000 actinobacteria strains.</title>
        <authorList>
            <person name="Klenk H.-P."/>
        </authorList>
    </citation>
    <scope>NUCLEOTIDE SEQUENCE [LARGE SCALE GENOMIC DNA]</scope>
    <source>
        <strain evidence="1 2">DSM 45507</strain>
    </source>
</reference>
<protein>
    <submittedName>
        <fullName evidence="1">Uncharacterized protein</fullName>
    </submittedName>
</protein>
<comment type="caution">
    <text evidence="1">The sequence shown here is derived from an EMBL/GenBank/DDBJ whole genome shotgun (WGS) entry which is preliminary data.</text>
</comment>
<dbReference type="AlphaFoldDB" id="A0A7W9LCT7"/>